<dbReference type="RefSeq" id="WP_208268838.1">
    <property type="nucleotide sequence ID" value="NZ_BAAAGM010000074.1"/>
</dbReference>
<dbReference type="SUPFAM" id="SSF103473">
    <property type="entry name" value="MFS general substrate transporter"/>
    <property type="match status" value="2"/>
</dbReference>
<dbReference type="InterPro" id="IPR020846">
    <property type="entry name" value="MFS_dom"/>
</dbReference>
<feature type="transmembrane region" description="Helical" evidence="7">
    <location>
        <begin position="227"/>
        <end position="244"/>
    </location>
</feature>
<gene>
    <name evidence="9" type="ORF">J4557_23270</name>
</gene>
<feature type="transmembrane region" description="Helical" evidence="7">
    <location>
        <begin position="300"/>
        <end position="322"/>
    </location>
</feature>
<keyword evidence="3" id="KW-1003">Cell membrane</keyword>
<name>A0ABS3R475_9ACTN</name>
<dbReference type="Proteomes" id="UP000666915">
    <property type="component" value="Unassembled WGS sequence"/>
</dbReference>
<feature type="transmembrane region" description="Helical" evidence="7">
    <location>
        <begin position="197"/>
        <end position="215"/>
    </location>
</feature>
<evidence type="ECO:0000259" key="8">
    <source>
        <dbReference type="PROSITE" id="PS50850"/>
    </source>
</evidence>
<dbReference type="Gene3D" id="1.20.1250.20">
    <property type="entry name" value="MFS general substrate transporter like domains"/>
    <property type="match status" value="1"/>
</dbReference>
<feature type="transmembrane region" description="Helical" evidence="7">
    <location>
        <begin position="329"/>
        <end position="350"/>
    </location>
</feature>
<dbReference type="InterPro" id="IPR004638">
    <property type="entry name" value="EmrB-like"/>
</dbReference>
<comment type="caution">
    <text evidence="9">The sequence shown here is derived from an EMBL/GenBank/DDBJ whole genome shotgun (WGS) entry which is preliminary data.</text>
</comment>
<evidence type="ECO:0000256" key="6">
    <source>
        <dbReference type="ARBA" id="ARBA00023136"/>
    </source>
</evidence>
<comment type="subcellular location">
    <subcellularLocation>
        <location evidence="1">Cell membrane</location>
        <topology evidence="1">Multi-pass membrane protein</topology>
    </subcellularLocation>
</comment>
<dbReference type="PANTHER" id="PTHR42718:SF42">
    <property type="entry name" value="EXPORT PROTEIN"/>
    <property type="match status" value="1"/>
</dbReference>
<dbReference type="NCBIfam" id="TIGR00711">
    <property type="entry name" value="efflux_EmrB"/>
    <property type="match status" value="1"/>
</dbReference>
<evidence type="ECO:0000256" key="7">
    <source>
        <dbReference type="SAM" id="Phobius"/>
    </source>
</evidence>
<feature type="transmembrane region" description="Helical" evidence="7">
    <location>
        <begin position="356"/>
        <end position="378"/>
    </location>
</feature>
<dbReference type="InterPro" id="IPR011701">
    <property type="entry name" value="MFS"/>
</dbReference>
<feature type="transmembrane region" description="Helical" evidence="7">
    <location>
        <begin position="265"/>
        <end position="288"/>
    </location>
</feature>
<proteinExistence type="predicted"/>
<feature type="transmembrane region" description="Helical" evidence="7">
    <location>
        <begin position="159"/>
        <end position="185"/>
    </location>
</feature>
<reference evidence="9 10" key="1">
    <citation type="submission" date="2021-03" db="EMBL/GenBank/DDBJ databases">
        <authorList>
            <person name="Kanchanasin P."/>
            <person name="Saeng-In P."/>
            <person name="Phongsopitanun W."/>
            <person name="Yuki M."/>
            <person name="Kudo T."/>
            <person name="Ohkuma M."/>
            <person name="Tanasupawat S."/>
        </authorList>
    </citation>
    <scope>NUCLEOTIDE SEQUENCE [LARGE SCALE GENOMIC DNA]</scope>
    <source>
        <strain evidence="9 10">L46</strain>
    </source>
</reference>
<feature type="transmembrane region" description="Helical" evidence="7">
    <location>
        <begin position="134"/>
        <end position="153"/>
    </location>
</feature>
<sequence>MIRSSRGPALATLCLASLLINLDTTIVNVTLPSLVRQLDASTTELQWVVDAYNLVFAACVLAAGSLGDRLGRRNALLAGLGVFGLGSLAGSFGDTTGQLIAARAVMGLGAAIIFPATLSAISNLFPGRRERAKAIGLWGATTGAGIALGPIVGGRLLEWFWWGSVFVAMVPVAATVLVLTVLFVPDSRDRSTPPPDWIGLVLSTAGMAALVFAIIQASEWGWRSGRVAAGICAGVALLAVFLFAERRSAHPMIDIALFRNPRFTAASAAVTVAFFALSGFIFLITQYFQLVKGYAPLETGVRLLPVALSVAAGSVLGARLTVRAGNKAVVTAGLLLLATAFLWISTASAGTAYPQLAIQMVVLGAGMGLTSAPATEAIMGAVSPDKAGVGSAVNDATRLLGGTLGVAVIGSIAASLYLDRLHATAPAGLPTPAARAADDSLGGALQVASRLPAGQAGHLRSAAVDAFLHGFHYGCLTAAALVTAGAVLAVLFLPVHPAVPRSAESETLPDPVGM</sequence>
<keyword evidence="2" id="KW-0813">Transport</keyword>
<feature type="transmembrane region" description="Helical" evidence="7">
    <location>
        <begin position="47"/>
        <end position="67"/>
    </location>
</feature>
<evidence type="ECO:0000256" key="3">
    <source>
        <dbReference type="ARBA" id="ARBA00022475"/>
    </source>
</evidence>
<feature type="transmembrane region" description="Helical" evidence="7">
    <location>
        <begin position="471"/>
        <end position="493"/>
    </location>
</feature>
<keyword evidence="4 7" id="KW-0812">Transmembrane</keyword>
<organism evidence="9 10">
    <name type="scientific">Actinomadura nitritigenes</name>
    <dbReference type="NCBI Taxonomy" id="134602"/>
    <lineage>
        <taxon>Bacteria</taxon>
        <taxon>Bacillati</taxon>
        <taxon>Actinomycetota</taxon>
        <taxon>Actinomycetes</taxon>
        <taxon>Streptosporangiales</taxon>
        <taxon>Thermomonosporaceae</taxon>
        <taxon>Actinomadura</taxon>
    </lineage>
</organism>
<dbReference type="Pfam" id="PF07690">
    <property type="entry name" value="MFS_1"/>
    <property type="match status" value="1"/>
</dbReference>
<dbReference type="InterPro" id="IPR036259">
    <property type="entry name" value="MFS_trans_sf"/>
</dbReference>
<evidence type="ECO:0000313" key="10">
    <source>
        <dbReference type="Proteomes" id="UP000666915"/>
    </source>
</evidence>
<keyword evidence="6 7" id="KW-0472">Membrane</keyword>
<protein>
    <submittedName>
        <fullName evidence="9">DHA2 family efflux MFS transporter permease subunit</fullName>
    </submittedName>
</protein>
<dbReference type="PANTHER" id="PTHR42718">
    <property type="entry name" value="MAJOR FACILITATOR SUPERFAMILY MULTIDRUG TRANSPORTER MFSC"/>
    <property type="match status" value="1"/>
</dbReference>
<keyword evidence="5 7" id="KW-1133">Transmembrane helix</keyword>
<keyword evidence="10" id="KW-1185">Reference proteome</keyword>
<dbReference type="EMBL" id="JAGEOK010000014">
    <property type="protein sequence ID" value="MBO2440453.1"/>
    <property type="molecule type" value="Genomic_DNA"/>
</dbReference>
<evidence type="ECO:0000256" key="5">
    <source>
        <dbReference type="ARBA" id="ARBA00022989"/>
    </source>
</evidence>
<accession>A0ABS3R475</accession>
<evidence type="ECO:0000313" key="9">
    <source>
        <dbReference type="EMBL" id="MBO2440453.1"/>
    </source>
</evidence>
<feature type="transmembrane region" description="Helical" evidence="7">
    <location>
        <begin position="74"/>
        <end position="93"/>
    </location>
</feature>
<dbReference type="PRINTS" id="PR01036">
    <property type="entry name" value="TCRTETB"/>
</dbReference>
<evidence type="ECO:0000256" key="4">
    <source>
        <dbReference type="ARBA" id="ARBA00022692"/>
    </source>
</evidence>
<evidence type="ECO:0000256" key="2">
    <source>
        <dbReference type="ARBA" id="ARBA00022448"/>
    </source>
</evidence>
<feature type="transmembrane region" description="Helical" evidence="7">
    <location>
        <begin position="99"/>
        <end position="122"/>
    </location>
</feature>
<dbReference type="Gene3D" id="1.20.1720.10">
    <property type="entry name" value="Multidrug resistance protein D"/>
    <property type="match status" value="1"/>
</dbReference>
<evidence type="ECO:0000256" key="1">
    <source>
        <dbReference type="ARBA" id="ARBA00004651"/>
    </source>
</evidence>
<feature type="transmembrane region" description="Helical" evidence="7">
    <location>
        <begin position="399"/>
        <end position="418"/>
    </location>
</feature>
<dbReference type="CDD" id="cd17321">
    <property type="entry name" value="MFS_MMR_MDR_like"/>
    <property type="match status" value="1"/>
</dbReference>
<dbReference type="PROSITE" id="PS50850">
    <property type="entry name" value="MFS"/>
    <property type="match status" value="1"/>
</dbReference>
<feature type="domain" description="Major facilitator superfamily (MFS) profile" evidence="8">
    <location>
        <begin position="9"/>
        <end position="497"/>
    </location>
</feature>